<dbReference type="eggNOG" id="COG1977">
    <property type="taxonomic scope" value="Bacteria"/>
</dbReference>
<evidence type="ECO:0000256" key="4">
    <source>
        <dbReference type="ARBA" id="ARBA00024200"/>
    </source>
</evidence>
<dbReference type="Pfam" id="PF02597">
    <property type="entry name" value="ThiS"/>
    <property type="match status" value="1"/>
</dbReference>
<evidence type="ECO:0000256" key="5">
    <source>
        <dbReference type="ARBA" id="ARBA00024247"/>
    </source>
</evidence>
<evidence type="ECO:0000313" key="13">
    <source>
        <dbReference type="EMBL" id="ADH99036.1"/>
    </source>
</evidence>
<keyword evidence="3" id="KW-0501">Molybdenum cofactor biosynthesis</keyword>
<evidence type="ECO:0000256" key="6">
    <source>
        <dbReference type="ARBA" id="ARBA00054425"/>
    </source>
</evidence>
<dbReference type="GO" id="GO:0000166">
    <property type="term" value="F:nucleotide binding"/>
    <property type="evidence" value="ECO:0007669"/>
    <property type="project" value="UniProtKB-KW"/>
</dbReference>
<dbReference type="UniPathway" id="UPA00344"/>
<evidence type="ECO:0000256" key="12">
    <source>
        <dbReference type="ARBA" id="ARBA00078992"/>
    </source>
</evidence>
<evidence type="ECO:0000256" key="1">
    <source>
        <dbReference type="ARBA" id="ARBA00005046"/>
    </source>
</evidence>
<reference evidence="13" key="1">
    <citation type="submission" date="2009-10" db="EMBL/GenBank/DDBJ databases">
        <title>Complete sequence of Bacillus selenitireducens MLS10.</title>
        <authorList>
            <consortium name="US DOE Joint Genome Institute"/>
            <person name="Lucas S."/>
            <person name="Copeland A."/>
            <person name="Lapidus A."/>
            <person name="Glavina del Rio T."/>
            <person name="Dalin E."/>
            <person name="Tice H."/>
            <person name="Bruce D."/>
            <person name="Goodwin L."/>
            <person name="Pitluck S."/>
            <person name="Sims D."/>
            <person name="Brettin T."/>
            <person name="Detter J.C."/>
            <person name="Han C."/>
            <person name="Larimer F."/>
            <person name="Land M."/>
            <person name="Hauser L."/>
            <person name="Kyrpides N."/>
            <person name="Ovchinnikova G."/>
            <person name="Stolz J."/>
        </authorList>
    </citation>
    <scope>NUCLEOTIDE SEQUENCE [LARGE SCALE GENOMIC DNA]</scope>
    <source>
        <strain evidence="13">MLS10</strain>
    </source>
</reference>
<comment type="subunit">
    <text evidence="7">Heterotetramer of 2 MoaD subunits and 2 MoaE subunits. Forms a stable heterotetrameric complex of 2 MoaD and 2 MoeB during adenylation of MoaD by MoeB. During catalysis MoaD shuttles between the two heterotetrameric complexes.</text>
</comment>
<organism evidence="13 14">
    <name type="scientific">Bacillus selenitireducens (strain ATCC 700615 / DSM 15326 / MLS10)</name>
    <dbReference type="NCBI Taxonomy" id="439292"/>
    <lineage>
        <taxon>Bacteria</taxon>
        <taxon>Bacillati</taxon>
        <taxon>Bacillota</taxon>
        <taxon>Bacilli</taxon>
        <taxon>Bacillales</taxon>
        <taxon>Bacillaceae</taxon>
        <taxon>Salisediminibacterium</taxon>
    </lineage>
</organism>
<sequence>MIRVLLFAELEEQVGRRELELHKDEMSVGAIRDWVKAQHPDLTGIEKAMAAVNEDYAEESTLVHHDDIIAFIPPVSGG</sequence>
<dbReference type="HOGENOM" id="CLU_114601_4_1_9"/>
<comment type="pathway">
    <text evidence="1">Cofactor biosynthesis; molybdopterin biosynthesis.</text>
</comment>
<accession>D6XTA0</accession>
<dbReference type="RefSeq" id="WP_013172460.1">
    <property type="nucleotide sequence ID" value="NC_014219.1"/>
</dbReference>
<dbReference type="PANTHER" id="PTHR33359">
    <property type="entry name" value="MOLYBDOPTERIN SYNTHASE SULFUR CARRIER SUBUNIT"/>
    <property type="match status" value="1"/>
</dbReference>
<comment type="similarity">
    <text evidence="4">Belongs to the MoaD family.</text>
</comment>
<evidence type="ECO:0000256" key="10">
    <source>
        <dbReference type="ARBA" id="ARBA00077809"/>
    </source>
</evidence>
<dbReference type="OrthoDB" id="9801945at2"/>
<evidence type="ECO:0000313" key="14">
    <source>
        <dbReference type="Proteomes" id="UP000000271"/>
    </source>
</evidence>
<name>D6XTA0_BACIE</name>
<evidence type="ECO:0000256" key="7">
    <source>
        <dbReference type="ARBA" id="ARBA00063099"/>
    </source>
</evidence>
<evidence type="ECO:0000256" key="9">
    <source>
        <dbReference type="ARBA" id="ARBA00076711"/>
    </source>
</evidence>
<dbReference type="Gene3D" id="3.10.20.30">
    <property type="match status" value="1"/>
</dbReference>
<dbReference type="AlphaFoldDB" id="D6XTA0"/>
<dbReference type="InterPro" id="IPR016155">
    <property type="entry name" value="Mopterin_synth/thiamin_S_b"/>
</dbReference>
<dbReference type="Proteomes" id="UP000000271">
    <property type="component" value="Chromosome"/>
</dbReference>
<proteinExistence type="inferred from homology"/>
<dbReference type="GO" id="GO:0006777">
    <property type="term" value="P:Mo-molybdopterin cofactor biosynthetic process"/>
    <property type="evidence" value="ECO:0007669"/>
    <property type="project" value="UniProtKB-KW"/>
</dbReference>
<comment type="function">
    <text evidence="6">Involved in sulfur transfer in the conversion of molybdopterin precursor Z to molybdopterin.</text>
</comment>
<evidence type="ECO:0000256" key="3">
    <source>
        <dbReference type="ARBA" id="ARBA00023150"/>
    </source>
</evidence>
<keyword evidence="2" id="KW-0547">Nucleotide-binding</keyword>
<dbReference type="CDD" id="cd00754">
    <property type="entry name" value="Ubl_MoaD"/>
    <property type="match status" value="1"/>
</dbReference>
<dbReference type="KEGG" id="bse:Bsel_1524"/>
<protein>
    <recommendedName>
        <fullName evidence="5">Molybdopterin synthase sulfur carrier subunit</fullName>
    </recommendedName>
    <alternativeName>
        <fullName evidence="11">MPT synthase subunit 1</fullName>
    </alternativeName>
    <alternativeName>
        <fullName evidence="8">Molybdenum cofactor biosynthesis protein D</fullName>
    </alternativeName>
    <alternativeName>
        <fullName evidence="10">Molybdopterin-converting factor small subunit</fullName>
    </alternativeName>
    <alternativeName>
        <fullName evidence="9">Molybdopterin-converting factor subunit 1</fullName>
    </alternativeName>
    <alternativeName>
        <fullName evidence="12">Sulfur carrier protein MoaD</fullName>
    </alternativeName>
</protein>
<dbReference type="InterPro" id="IPR012675">
    <property type="entry name" value="Beta-grasp_dom_sf"/>
</dbReference>
<dbReference type="InterPro" id="IPR044672">
    <property type="entry name" value="MOCS2A"/>
</dbReference>
<gene>
    <name evidence="13" type="ordered locus">Bsel_1524</name>
</gene>
<dbReference type="PANTHER" id="PTHR33359:SF1">
    <property type="entry name" value="MOLYBDOPTERIN SYNTHASE SULFUR CARRIER SUBUNIT"/>
    <property type="match status" value="1"/>
</dbReference>
<dbReference type="EMBL" id="CP001791">
    <property type="protein sequence ID" value="ADH99036.1"/>
    <property type="molecule type" value="Genomic_DNA"/>
</dbReference>
<dbReference type="InterPro" id="IPR003749">
    <property type="entry name" value="ThiS/MoaD-like"/>
</dbReference>
<dbReference type="STRING" id="439292.Bsel_1524"/>
<dbReference type="GO" id="GO:1990133">
    <property type="term" value="C:molybdopterin adenylyltransferase complex"/>
    <property type="evidence" value="ECO:0007669"/>
    <property type="project" value="TreeGrafter"/>
</dbReference>
<evidence type="ECO:0000256" key="8">
    <source>
        <dbReference type="ARBA" id="ARBA00075076"/>
    </source>
</evidence>
<evidence type="ECO:0000256" key="2">
    <source>
        <dbReference type="ARBA" id="ARBA00022741"/>
    </source>
</evidence>
<dbReference type="FunFam" id="3.10.20.30:FF:000010">
    <property type="entry name" value="Molybdopterin synthase sulfur carrier subunit"/>
    <property type="match status" value="1"/>
</dbReference>
<evidence type="ECO:0000256" key="11">
    <source>
        <dbReference type="ARBA" id="ARBA00078020"/>
    </source>
</evidence>
<keyword evidence="14" id="KW-1185">Reference proteome</keyword>
<dbReference type="SUPFAM" id="SSF54285">
    <property type="entry name" value="MoaD/ThiS"/>
    <property type="match status" value="1"/>
</dbReference>
<dbReference type="NCBIfam" id="TIGR01682">
    <property type="entry name" value="moaD"/>
    <property type="match status" value="1"/>
</dbReference>